<evidence type="ECO:0000256" key="3">
    <source>
        <dbReference type="SAM" id="MobiDB-lite"/>
    </source>
</evidence>
<dbReference type="GO" id="GO:0005737">
    <property type="term" value="C:cytoplasm"/>
    <property type="evidence" value="ECO:0007669"/>
    <property type="project" value="TreeGrafter"/>
</dbReference>
<keyword evidence="6" id="KW-1185">Reference proteome</keyword>
<proteinExistence type="inferred from homology"/>
<accession>A0A1X7VDN5</accession>
<dbReference type="Proteomes" id="UP000007879">
    <property type="component" value="Unassembled WGS sequence"/>
</dbReference>
<dbReference type="STRING" id="400682.A0A1X7VDN5"/>
<feature type="compositionally biased region" description="Basic and acidic residues" evidence="3">
    <location>
        <begin position="400"/>
        <end position="410"/>
    </location>
</feature>
<feature type="domain" description="Caprin-1 dimerization" evidence="4">
    <location>
        <begin position="106"/>
        <end position="225"/>
    </location>
</feature>
<dbReference type="KEGG" id="aqu:100631649"/>
<evidence type="ECO:0000313" key="6">
    <source>
        <dbReference type="Proteomes" id="UP000007879"/>
    </source>
</evidence>
<dbReference type="EnsemblMetazoa" id="XM_003384850.3">
    <property type="protein sequence ID" value="XP_003384898.2"/>
    <property type="gene ID" value="LOC100631649"/>
</dbReference>
<name>A0A1X7VDN5_AMPQE</name>
<feature type="compositionally biased region" description="Gly residues" evidence="3">
    <location>
        <begin position="504"/>
        <end position="513"/>
    </location>
</feature>
<dbReference type="Pfam" id="PF18293">
    <property type="entry name" value="Caprin-1_dimer"/>
    <property type="match status" value="1"/>
</dbReference>
<dbReference type="InterPro" id="IPR028816">
    <property type="entry name" value="Caprin"/>
</dbReference>
<dbReference type="OrthoDB" id="10062814at2759"/>
<dbReference type="EnsemblMetazoa" id="Aqu2.1.37627_001">
    <property type="protein sequence ID" value="Aqu2.1.37627_001"/>
    <property type="gene ID" value="Aqu2.1.37627"/>
</dbReference>
<feature type="compositionally biased region" description="Gly residues" evidence="3">
    <location>
        <begin position="460"/>
        <end position="489"/>
    </location>
</feature>
<feature type="region of interest" description="Disordered" evidence="3">
    <location>
        <begin position="252"/>
        <end position="378"/>
    </location>
</feature>
<feature type="region of interest" description="Disordered" evidence="3">
    <location>
        <begin position="392"/>
        <end position="524"/>
    </location>
</feature>
<organism evidence="5">
    <name type="scientific">Amphimedon queenslandica</name>
    <name type="common">Sponge</name>
    <dbReference type="NCBI Taxonomy" id="400682"/>
    <lineage>
        <taxon>Eukaryota</taxon>
        <taxon>Metazoa</taxon>
        <taxon>Porifera</taxon>
        <taxon>Demospongiae</taxon>
        <taxon>Heteroscleromorpha</taxon>
        <taxon>Haplosclerida</taxon>
        <taxon>Niphatidae</taxon>
        <taxon>Amphimedon</taxon>
    </lineage>
</organism>
<feature type="compositionally biased region" description="Basic and acidic residues" evidence="3">
    <location>
        <begin position="15"/>
        <end position="29"/>
    </location>
</feature>
<feature type="region of interest" description="Disordered" evidence="3">
    <location>
        <begin position="1"/>
        <end position="29"/>
    </location>
</feature>
<evidence type="ECO:0000256" key="1">
    <source>
        <dbReference type="ARBA" id="ARBA00007950"/>
    </source>
</evidence>
<dbReference type="eggNOG" id="ENOG502QUGC">
    <property type="taxonomic scope" value="Eukaryota"/>
</dbReference>
<feature type="compositionally biased region" description="Low complexity" evidence="3">
    <location>
        <begin position="490"/>
        <end position="503"/>
    </location>
</feature>
<feature type="compositionally biased region" description="Polar residues" evidence="3">
    <location>
        <begin position="356"/>
        <end position="378"/>
    </location>
</feature>
<dbReference type="PANTHER" id="PTHR22922:SF19">
    <property type="entry name" value="CAPRIN HOMOLOG"/>
    <property type="match status" value="1"/>
</dbReference>
<gene>
    <name evidence="5" type="primary">100631649</name>
</gene>
<dbReference type="AlphaFoldDB" id="A0A1X7VDN5"/>
<comment type="similarity">
    <text evidence="1">Belongs to the caprin family.</text>
</comment>
<dbReference type="InParanoid" id="A0A1X7VDN5"/>
<evidence type="ECO:0000259" key="4">
    <source>
        <dbReference type="Pfam" id="PF18293"/>
    </source>
</evidence>
<protein>
    <recommendedName>
        <fullName evidence="4">Caprin-1 dimerization domain-containing protein</fullName>
    </recommendedName>
</protein>
<reference evidence="6" key="1">
    <citation type="journal article" date="2010" name="Nature">
        <title>The Amphimedon queenslandica genome and the evolution of animal complexity.</title>
        <authorList>
            <person name="Srivastava M."/>
            <person name="Simakov O."/>
            <person name="Chapman J."/>
            <person name="Fahey B."/>
            <person name="Gauthier M.E."/>
            <person name="Mitros T."/>
            <person name="Richards G.S."/>
            <person name="Conaco C."/>
            <person name="Dacre M."/>
            <person name="Hellsten U."/>
            <person name="Larroux C."/>
            <person name="Putnam N.H."/>
            <person name="Stanke M."/>
            <person name="Adamska M."/>
            <person name="Darling A."/>
            <person name="Degnan S.M."/>
            <person name="Oakley T.H."/>
            <person name="Plachetzki D.C."/>
            <person name="Zhai Y."/>
            <person name="Adamski M."/>
            <person name="Calcino A."/>
            <person name="Cummins S.F."/>
            <person name="Goodstein D.M."/>
            <person name="Harris C."/>
            <person name="Jackson D.J."/>
            <person name="Leys S.P."/>
            <person name="Shu S."/>
            <person name="Woodcroft B.J."/>
            <person name="Vervoort M."/>
            <person name="Kosik K.S."/>
            <person name="Manning G."/>
            <person name="Degnan B.M."/>
            <person name="Rokhsar D.S."/>
        </authorList>
    </citation>
    <scope>NUCLEOTIDE SEQUENCE [LARGE SCALE GENOMIC DNA]</scope>
</reference>
<evidence type="ECO:0000313" key="5">
    <source>
        <dbReference type="EnsemblMetazoa" id="Aqu2.1.37627_001"/>
    </source>
</evidence>
<evidence type="ECO:0000256" key="2">
    <source>
        <dbReference type="SAM" id="Coils"/>
    </source>
</evidence>
<dbReference type="GO" id="GO:0003723">
    <property type="term" value="F:RNA binding"/>
    <property type="evidence" value="ECO:0007669"/>
    <property type="project" value="TreeGrafter"/>
</dbReference>
<dbReference type="PANTHER" id="PTHR22922">
    <property type="entry name" value="GPI-ANCHORED PROTEIN P137"/>
    <property type="match status" value="1"/>
</dbReference>
<keyword evidence="2" id="KW-0175">Coiled coil</keyword>
<feature type="compositionally biased region" description="Polar residues" evidence="3">
    <location>
        <begin position="1"/>
        <end position="14"/>
    </location>
</feature>
<reference evidence="5" key="2">
    <citation type="submission" date="2017-05" db="UniProtKB">
        <authorList>
            <consortium name="EnsemblMetazoa"/>
        </authorList>
    </citation>
    <scope>IDENTIFICATION</scope>
</reference>
<dbReference type="InterPro" id="IPR041637">
    <property type="entry name" value="Caprin-1_dimer"/>
</dbReference>
<sequence>MPTKKNGSATTITSDEGKENKAPAVDEKDPMSLAISVIEKKTRNLEKRKSRLTGLKESGKSLDKDQLDAVSKLPEVIIQIETLRDLLSTFQEAHASQQKEVKKLQKQEEKHRKDTEREQLRSLLKYTLRTQGILNLIDDSSKEVLRSGEGEGVVKLSEKELTQLDEFYDLVNPTRPGNDRYDRSLHVASDHMLSLFEKSQKEVVHTTYDAMHSLLHKLDVCGYFDKVVEEKEEEEEEEEEVDVAPPTAAVEEIREEPVTADTSGRVQSPERLPQQQQQYTGGVTKETDPSEEPFVPLVPMTTEGYHPSAPSPDFSGLQSTALSPLDELTFMRESPKPASQQQNDGQLGGGAYSFDVNETSHQSFSSFPATGGHTHQQDSARVMGLLDEQYVPETGQQVTGEKDKDIREGEAIQSSSVGGPPHYNKAGGTGYRSNPGAGTGGGRQWRGNGSYRGNREMYNGSGGGGYNSRGYPRGGGAASGGNFRGGSNRGGRPNYAYNNNRSGNRGGGAGGSGYRSNPRATAAQ</sequence>
<feature type="coiled-coil region" evidence="2">
    <location>
        <begin position="87"/>
        <end position="121"/>
    </location>
</feature>